<evidence type="ECO:0000256" key="1">
    <source>
        <dbReference type="ARBA" id="ARBA00018370"/>
    </source>
</evidence>
<feature type="signal peptide" evidence="7">
    <location>
        <begin position="1"/>
        <end position="31"/>
    </location>
</feature>
<evidence type="ECO:0000313" key="9">
    <source>
        <dbReference type="EMBL" id="RDS78560.1"/>
    </source>
</evidence>
<dbReference type="PANTHER" id="PTHR47637">
    <property type="entry name" value="CHAPERONE SURA"/>
    <property type="match status" value="1"/>
</dbReference>
<dbReference type="OrthoDB" id="9791746at2"/>
<dbReference type="InterPro" id="IPR050280">
    <property type="entry name" value="OMP_Chaperone_SurA"/>
</dbReference>
<dbReference type="Proteomes" id="UP000254101">
    <property type="component" value="Unassembled WGS sequence"/>
</dbReference>
<keyword evidence="2 7" id="KW-0732">Signal</keyword>
<evidence type="ECO:0000259" key="8">
    <source>
        <dbReference type="PROSITE" id="PS50198"/>
    </source>
</evidence>
<dbReference type="GO" id="GO:0003755">
    <property type="term" value="F:peptidyl-prolyl cis-trans isomerase activity"/>
    <property type="evidence" value="ECO:0007669"/>
    <property type="project" value="UniProtKB-KW"/>
</dbReference>
<accession>A0A395LVJ9</accession>
<sequence length="467" mass="50673">MLSKFPSSTLHGAIGAIAASALAILPVAAQAQQAQEAQAQDAQAQEAQQASADDPFGFPTDGTLFGQQDPNKRTATAKVNGAVITGTDIDHRVALVLAASERTELAPEEEQQLRMQVLRNLIDETLQIQAAAAQELPVSQDEVEQRYRALAQQNFAQNPSQMDAYLIGVGSSPAALKRQIQGEIAWNNLLRRNVAPFINVSAEEVNDTMERLKTSRGQSEYRLAEIYLSATPETAAAVQQNAARIIQQIREGGSFQAYARQFSESTTAAVGGDLGFVRLATLPEEMAEIAQEMQPGQLVGPVQIPGGYVIMLLVDKQQVLTADPRDAVLSLKQISIGMPAGLSQEEANARVKRFSEAVSSIRGCGDANRIAETVGADVVDNNSIRVRDLPEQLQGSMLQLQVGQATPPFGSLEEGVRVLLLCGRDDPETGAEPDFDQIMDRIEEERISKRAQRFLRDLRNDAIIEYN</sequence>
<dbReference type="AlphaFoldDB" id="A0A395LVJ9"/>
<evidence type="ECO:0000256" key="3">
    <source>
        <dbReference type="ARBA" id="ARBA00030642"/>
    </source>
</evidence>
<dbReference type="PANTHER" id="PTHR47637:SF1">
    <property type="entry name" value="CHAPERONE SURA"/>
    <property type="match status" value="1"/>
</dbReference>
<evidence type="ECO:0000256" key="7">
    <source>
        <dbReference type="SAM" id="SignalP"/>
    </source>
</evidence>
<dbReference type="Pfam" id="PF13624">
    <property type="entry name" value="SurA_N_3"/>
    <property type="match status" value="1"/>
</dbReference>
<dbReference type="SUPFAM" id="SSF109998">
    <property type="entry name" value="Triger factor/SurA peptide-binding domain-like"/>
    <property type="match status" value="1"/>
</dbReference>
<reference evidence="9 10" key="1">
    <citation type="submission" date="2018-07" db="EMBL/GenBank/DDBJ databases">
        <title>Erythrobacter nanhaiensis sp. nov., a novel member of the genus Erythrobacter isolated from the South China Sea.</title>
        <authorList>
            <person name="Chen X."/>
            <person name="Liu J."/>
        </authorList>
    </citation>
    <scope>NUCLEOTIDE SEQUENCE [LARGE SCALE GENOMIC DNA]</scope>
    <source>
        <strain evidence="9 10">S-5</strain>
    </source>
</reference>
<dbReference type="PROSITE" id="PS50198">
    <property type="entry name" value="PPIC_PPIASE_2"/>
    <property type="match status" value="1"/>
</dbReference>
<feature type="compositionally biased region" description="Low complexity" evidence="6">
    <location>
        <begin position="38"/>
        <end position="53"/>
    </location>
</feature>
<keyword evidence="5 9" id="KW-0413">Isomerase</keyword>
<organism evidence="9 10">
    <name type="scientific">Alteriqipengyuania lutimaris</name>
    <dbReference type="NCBI Taxonomy" id="1538146"/>
    <lineage>
        <taxon>Bacteria</taxon>
        <taxon>Pseudomonadati</taxon>
        <taxon>Pseudomonadota</taxon>
        <taxon>Alphaproteobacteria</taxon>
        <taxon>Sphingomonadales</taxon>
        <taxon>Erythrobacteraceae</taxon>
        <taxon>Alteriqipengyuania</taxon>
    </lineage>
</organism>
<dbReference type="Gene3D" id="1.10.4030.10">
    <property type="entry name" value="Porin chaperone SurA, peptide-binding domain"/>
    <property type="match status" value="1"/>
</dbReference>
<evidence type="ECO:0000256" key="4">
    <source>
        <dbReference type="ARBA" id="ARBA00031484"/>
    </source>
</evidence>
<keyword evidence="10" id="KW-1185">Reference proteome</keyword>
<dbReference type="Pfam" id="PF00639">
    <property type="entry name" value="Rotamase"/>
    <property type="match status" value="1"/>
</dbReference>
<gene>
    <name evidence="9" type="ORF">DL238_05740</name>
</gene>
<dbReference type="EMBL" id="QRBB01000001">
    <property type="protein sequence ID" value="RDS78560.1"/>
    <property type="molecule type" value="Genomic_DNA"/>
</dbReference>
<dbReference type="Gene3D" id="3.10.50.40">
    <property type="match status" value="1"/>
</dbReference>
<feature type="chain" id="PRO_5017436193" description="Parvulin-like PPIase" evidence="7">
    <location>
        <begin position="32"/>
        <end position="467"/>
    </location>
</feature>
<dbReference type="InterPro" id="IPR027304">
    <property type="entry name" value="Trigger_fact/SurA_dom_sf"/>
</dbReference>
<proteinExistence type="predicted"/>
<protein>
    <recommendedName>
        <fullName evidence="1">Parvulin-like PPIase</fullName>
    </recommendedName>
    <alternativeName>
        <fullName evidence="3">Peptidyl-prolyl cis-trans isomerase plp</fullName>
    </alternativeName>
    <alternativeName>
        <fullName evidence="4">Rotamase plp</fullName>
    </alternativeName>
</protein>
<feature type="region of interest" description="Disordered" evidence="6">
    <location>
        <begin position="38"/>
        <end position="71"/>
    </location>
</feature>
<evidence type="ECO:0000256" key="6">
    <source>
        <dbReference type="SAM" id="MobiDB-lite"/>
    </source>
</evidence>
<dbReference type="SUPFAM" id="SSF54534">
    <property type="entry name" value="FKBP-like"/>
    <property type="match status" value="2"/>
</dbReference>
<feature type="domain" description="PpiC" evidence="8">
    <location>
        <begin position="218"/>
        <end position="315"/>
    </location>
</feature>
<evidence type="ECO:0000313" key="10">
    <source>
        <dbReference type="Proteomes" id="UP000254101"/>
    </source>
</evidence>
<comment type="caution">
    <text evidence="9">The sequence shown here is derived from an EMBL/GenBank/DDBJ whole genome shotgun (WGS) entry which is preliminary data.</text>
</comment>
<dbReference type="InterPro" id="IPR000297">
    <property type="entry name" value="PPIase_PpiC"/>
</dbReference>
<keyword evidence="5" id="KW-0697">Rotamase</keyword>
<evidence type="ECO:0000256" key="2">
    <source>
        <dbReference type="ARBA" id="ARBA00022729"/>
    </source>
</evidence>
<name>A0A395LVJ9_9SPHN</name>
<dbReference type="InterPro" id="IPR046357">
    <property type="entry name" value="PPIase_dom_sf"/>
</dbReference>
<evidence type="ECO:0000256" key="5">
    <source>
        <dbReference type="PROSITE-ProRule" id="PRU00278"/>
    </source>
</evidence>